<organism evidence="1 2">
    <name type="scientific">Selenomonas ruminantium</name>
    <dbReference type="NCBI Taxonomy" id="971"/>
    <lineage>
        <taxon>Bacteria</taxon>
        <taxon>Bacillati</taxon>
        <taxon>Bacillota</taxon>
        <taxon>Negativicutes</taxon>
        <taxon>Selenomonadales</taxon>
        <taxon>Selenomonadaceae</taxon>
        <taxon>Selenomonas</taxon>
    </lineage>
</organism>
<evidence type="ECO:0000313" key="2">
    <source>
        <dbReference type="Proteomes" id="UP000184263"/>
    </source>
</evidence>
<evidence type="ECO:0000313" key="1">
    <source>
        <dbReference type="EMBL" id="SHK97486.1"/>
    </source>
</evidence>
<name>A0A1M6WV01_SELRU</name>
<accession>A0A1M6WV01</accession>
<gene>
    <name evidence="1" type="ORF">SAMN05216582_12834</name>
</gene>
<dbReference type="Proteomes" id="UP000184263">
    <property type="component" value="Unassembled WGS sequence"/>
</dbReference>
<dbReference type="RefSeq" id="WP_256625939.1">
    <property type="nucleotide sequence ID" value="NZ_FRBC01000028.1"/>
</dbReference>
<dbReference type="AlphaFoldDB" id="A0A1M6WV01"/>
<reference evidence="1 2" key="1">
    <citation type="submission" date="2016-11" db="EMBL/GenBank/DDBJ databases">
        <authorList>
            <person name="Jaros S."/>
            <person name="Januszkiewicz K."/>
            <person name="Wedrychowicz H."/>
        </authorList>
    </citation>
    <scope>NUCLEOTIDE SEQUENCE [LARGE SCALE GENOMIC DNA]</scope>
    <source>
        <strain evidence="1 2">HD4</strain>
    </source>
</reference>
<proteinExistence type="predicted"/>
<dbReference type="EMBL" id="FRBC01000028">
    <property type="protein sequence ID" value="SHK97486.1"/>
    <property type="molecule type" value="Genomic_DNA"/>
</dbReference>
<sequence length="135" mass="15985">MKKITMCIVCVFVLLSLLHTVLNYSINGDDFQKDPKVMLEIYDSLPIPERTREIDKKDISRPRTSVFWDIYYHTDLPNNQIMSFYVEELSKKGWEQIEYRGGKGILFQKNKWKIAVNEGDSEYNLEIFKFYGISD</sequence>
<protein>
    <submittedName>
        <fullName evidence="1">Uncharacterized protein</fullName>
    </submittedName>
</protein>